<dbReference type="InterPro" id="IPR025398">
    <property type="entry name" value="DUF4371"/>
</dbReference>
<dbReference type="InterPro" id="IPR012337">
    <property type="entry name" value="RNaseH-like_sf"/>
</dbReference>
<dbReference type="InterPro" id="IPR008906">
    <property type="entry name" value="HATC_C_dom"/>
</dbReference>
<dbReference type="PANTHER" id="PTHR45749:SF37">
    <property type="entry name" value="OS05G0311600 PROTEIN"/>
    <property type="match status" value="1"/>
</dbReference>
<dbReference type="PANTHER" id="PTHR45749">
    <property type="match status" value="1"/>
</dbReference>
<dbReference type="SUPFAM" id="SSF53098">
    <property type="entry name" value="Ribonuclease H-like"/>
    <property type="match status" value="1"/>
</dbReference>
<gene>
    <name evidence="3" type="ORF">AQUCO_01100017v1</name>
</gene>
<evidence type="ECO:0000313" key="3">
    <source>
        <dbReference type="EMBL" id="PIA50910.1"/>
    </source>
</evidence>
<evidence type="ECO:0008006" key="5">
    <source>
        <dbReference type="Google" id="ProtNLM"/>
    </source>
</evidence>
<dbReference type="Pfam" id="PF14291">
    <property type="entry name" value="DUF4371"/>
    <property type="match status" value="1"/>
</dbReference>
<reference evidence="3 4" key="1">
    <citation type="submission" date="2017-09" db="EMBL/GenBank/DDBJ databases">
        <title>WGS assembly of Aquilegia coerulea Goldsmith.</title>
        <authorList>
            <person name="Hodges S."/>
            <person name="Kramer E."/>
            <person name="Nordborg M."/>
            <person name="Tomkins J."/>
            <person name="Borevitz J."/>
            <person name="Derieg N."/>
            <person name="Yan J."/>
            <person name="Mihaltcheva S."/>
            <person name="Hayes R.D."/>
            <person name="Rokhsar D."/>
        </authorList>
    </citation>
    <scope>NUCLEOTIDE SEQUENCE [LARGE SCALE GENOMIC DNA]</scope>
    <source>
        <strain evidence="4">cv. Goldsmith</strain>
    </source>
</reference>
<proteinExistence type="predicted"/>
<evidence type="ECO:0000313" key="4">
    <source>
        <dbReference type="Proteomes" id="UP000230069"/>
    </source>
</evidence>
<dbReference type="EMBL" id="KZ305028">
    <property type="protein sequence ID" value="PIA50910.1"/>
    <property type="molecule type" value="Genomic_DNA"/>
</dbReference>
<feature type="domain" description="HAT C-terminal dimerisation" evidence="1">
    <location>
        <begin position="336"/>
        <end position="395"/>
    </location>
</feature>
<keyword evidence="4" id="KW-1185">Reference proteome</keyword>
<name>A0A2G5E593_AQUCA</name>
<feature type="domain" description="DUF4371" evidence="2">
    <location>
        <begin position="37"/>
        <end position="170"/>
    </location>
</feature>
<dbReference type="AlphaFoldDB" id="A0A2G5E593"/>
<accession>A0A2G5E593</accession>
<dbReference type="OrthoDB" id="1730821at2759"/>
<dbReference type="InParanoid" id="A0A2G5E593"/>
<dbReference type="Proteomes" id="UP000230069">
    <property type="component" value="Unassembled WGS sequence"/>
</dbReference>
<organism evidence="3 4">
    <name type="scientific">Aquilegia coerulea</name>
    <name type="common">Rocky mountain columbine</name>
    <dbReference type="NCBI Taxonomy" id="218851"/>
    <lineage>
        <taxon>Eukaryota</taxon>
        <taxon>Viridiplantae</taxon>
        <taxon>Streptophyta</taxon>
        <taxon>Embryophyta</taxon>
        <taxon>Tracheophyta</taxon>
        <taxon>Spermatophyta</taxon>
        <taxon>Magnoliopsida</taxon>
        <taxon>Ranunculales</taxon>
        <taxon>Ranunculaceae</taxon>
        <taxon>Thalictroideae</taxon>
        <taxon>Aquilegia</taxon>
    </lineage>
</organism>
<evidence type="ECO:0000259" key="2">
    <source>
        <dbReference type="Pfam" id="PF14291"/>
    </source>
</evidence>
<sequence length="419" mass="48270">MNTQSKEDILKNRLRVKTTIEVTGVTRWLTLQGCAFRAKLDEKINEVILENAPKNPMYISPQIQKQVLHILAEMLRNQIRQEVRDAKFCILVDEAQDNSIKEQMAIVLRFVDIGGFVRERFFGIVGVRDTKALTLKNEISDVLSHYNLHIENMQRQGYDGASNMRGTWNGLQALFLKECPCAYYVHCFAHRLQLALLAASKDVHDIWLFFSKLASIVNLVSASPKCRNELQFAQEYEVALLLATGENKTALQEKSQDILNAMNLVSTTKALLQELKNEKWNSFLENLLSFCKKHDIDTSNMDDRYMIGTRRLCMPILHFRNMSTVFELCEGLVETRKSIAYNLVDRLIRLVLTHPVSTATTERVFLAMKIVKTQLRNKMNDEFLADCMVIYIEREFVKGIDVESVVDEFDSVPRRAQLH</sequence>
<dbReference type="Pfam" id="PF05699">
    <property type="entry name" value="Dimer_Tnp_hAT"/>
    <property type="match status" value="1"/>
</dbReference>
<evidence type="ECO:0000259" key="1">
    <source>
        <dbReference type="Pfam" id="PF05699"/>
    </source>
</evidence>
<dbReference type="GO" id="GO:0046983">
    <property type="term" value="F:protein dimerization activity"/>
    <property type="evidence" value="ECO:0007669"/>
    <property type="project" value="InterPro"/>
</dbReference>
<protein>
    <recommendedName>
        <fullName evidence="5">DUF4371 domain-containing protein</fullName>
    </recommendedName>
</protein>
<dbReference type="STRING" id="218851.A0A2G5E593"/>